<dbReference type="EMBL" id="JARXVH010000007">
    <property type="protein sequence ID" value="MDH6217585.1"/>
    <property type="molecule type" value="Genomic_DNA"/>
</dbReference>
<protein>
    <recommendedName>
        <fullName evidence="3">Lipoprotein</fullName>
    </recommendedName>
</protein>
<name>A0ABT6LNR6_9ACTN</name>
<dbReference type="Proteomes" id="UP001160499">
    <property type="component" value="Unassembled WGS sequence"/>
</dbReference>
<dbReference type="Gene3D" id="2.50.20.20">
    <property type="match status" value="1"/>
</dbReference>
<evidence type="ECO:0008006" key="3">
    <source>
        <dbReference type="Google" id="ProtNLM"/>
    </source>
</evidence>
<reference evidence="1 2" key="1">
    <citation type="submission" date="2023-04" db="EMBL/GenBank/DDBJ databases">
        <title>Forest soil microbial communities from Buena Vista Peninsula, Colon Province, Panama.</title>
        <authorList>
            <person name="Bouskill N."/>
        </authorList>
    </citation>
    <scope>NUCLEOTIDE SEQUENCE [LARGE SCALE GENOMIC DNA]</scope>
    <source>
        <strain evidence="1 2">GGS1</strain>
    </source>
</reference>
<accession>A0ABT6LNR6</accession>
<dbReference type="SUPFAM" id="SSF89392">
    <property type="entry name" value="Prokaryotic lipoproteins and lipoprotein localization factors"/>
    <property type="match status" value="1"/>
</dbReference>
<dbReference type="RefSeq" id="WP_280878476.1">
    <property type="nucleotide sequence ID" value="NZ_JARXVH010000007.1"/>
</dbReference>
<gene>
    <name evidence="1" type="ORF">M2283_004913</name>
</gene>
<dbReference type="InterPro" id="IPR029046">
    <property type="entry name" value="LolA/LolB/LppX"/>
</dbReference>
<keyword evidence="2" id="KW-1185">Reference proteome</keyword>
<sequence>MLLCAGCAGGIGGAGGSSDSSAAAAVARAARATEGVPSVHYRVSGRIPEQGQVESEASVAAKPARARMVTSSRDDGKTTEAELRIVDGVLYQRASENGVAQQAHGRHWADFGPDAKFTAGGGLRMDVSGLRDQVGRNPARDAAFLAAAAAGDVRRTGTETVAGTRTTHYTGTAALDDLRDSVTGKAKADLAQYEKLGVDELTLDVWVDGDDHVRRLRTQGFGRHGELDLTVTLLDFGKPVTVRAPAADDTVDLRAPAKESRG</sequence>
<evidence type="ECO:0000313" key="2">
    <source>
        <dbReference type="Proteomes" id="UP001160499"/>
    </source>
</evidence>
<comment type="caution">
    <text evidence="1">The sequence shown here is derived from an EMBL/GenBank/DDBJ whole genome shotgun (WGS) entry which is preliminary data.</text>
</comment>
<proteinExistence type="predicted"/>
<organism evidence="1 2">
    <name type="scientific">Streptomyces pseudovenezuelae</name>
    <dbReference type="NCBI Taxonomy" id="67350"/>
    <lineage>
        <taxon>Bacteria</taxon>
        <taxon>Bacillati</taxon>
        <taxon>Actinomycetota</taxon>
        <taxon>Actinomycetes</taxon>
        <taxon>Kitasatosporales</taxon>
        <taxon>Streptomycetaceae</taxon>
        <taxon>Streptomyces</taxon>
        <taxon>Streptomyces aurantiacus group</taxon>
    </lineage>
</organism>
<evidence type="ECO:0000313" key="1">
    <source>
        <dbReference type="EMBL" id="MDH6217585.1"/>
    </source>
</evidence>